<reference evidence="2" key="1">
    <citation type="submission" date="2022-12" db="EMBL/GenBank/DDBJ databases">
        <authorList>
            <person name="Alioto T."/>
            <person name="Alioto T."/>
            <person name="Gomez Garrido J."/>
        </authorList>
    </citation>
    <scope>NUCLEOTIDE SEQUENCE</scope>
</reference>
<dbReference type="InterPro" id="IPR005135">
    <property type="entry name" value="Endo/exonuclease/phosphatase"/>
</dbReference>
<dbReference type="EMBL" id="OX395129">
    <property type="protein sequence ID" value="CAI5773841.1"/>
    <property type="molecule type" value="Genomic_DNA"/>
</dbReference>
<dbReference type="Proteomes" id="UP001178461">
    <property type="component" value="Chromosome 4"/>
</dbReference>
<keyword evidence="3" id="KW-1185">Reference proteome</keyword>
<dbReference type="Gene3D" id="3.60.10.10">
    <property type="entry name" value="Endonuclease/exonuclease/phosphatase"/>
    <property type="match status" value="1"/>
</dbReference>
<evidence type="ECO:0000313" key="3">
    <source>
        <dbReference type="Proteomes" id="UP001178461"/>
    </source>
</evidence>
<feature type="domain" description="Endonuclease/exonuclease/phosphatase" evidence="1">
    <location>
        <begin position="32"/>
        <end position="138"/>
    </location>
</feature>
<dbReference type="InterPro" id="IPR036691">
    <property type="entry name" value="Endo/exonu/phosph_ase_sf"/>
</dbReference>
<sequence>MCPTLWSRRPIGKTQFSECMFWKLGNRGSTGFLLVYRPLHCTKDSLPELLQVVADVLLETFSLVFLGDFNIHADMTLQGAAWDFVESMASMGLSLNMFGPTHSRGHALDLVFTSMDVGDLTLSKSETKEVPWSDHFLVQLDSANLPLFREVGPIQMVRPLMDQNGFQRAVGMFYPMLMAFQLIPVGPEMWS</sequence>
<evidence type="ECO:0000259" key="1">
    <source>
        <dbReference type="Pfam" id="PF14529"/>
    </source>
</evidence>
<proteinExistence type="predicted"/>
<dbReference type="PANTHER" id="PTHR33776">
    <property type="entry name" value="ENDO/EXONUCLEASE/PHOSPHATASE DOMAIN-CONTAINING PROTEIN"/>
    <property type="match status" value="1"/>
</dbReference>
<protein>
    <recommendedName>
        <fullName evidence="1">Endonuclease/exonuclease/phosphatase domain-containing protein</fullName>
    </recommendedName>
</protein>
<dbReference type="SUPFAM" id="SSF56219">
    <property type="entry name" value="DNase I-like"/>
    <property type="match status" value="1"/>
</dbReference>
<dbReference type="AlphaFoldDB" id="A0AA35K8R8"/>
<accession>A0AA35K8R8</accession>
<organism evidence="2 3">
    <name type="scientific">Podarcis lilfordi</name>
    <name type="common">Lilford's wall lizard</name>
    <dbReference type="NCBI Taxonomy" id="74358"/>
    <lineage>
        <taxon>Eukaryota</taxon>
        <taxon>Metazoa</taxon>
        <taxon>Chordata</taxon>
        <taxon>Craniata</taxon>
        <taxon>Vertebrata</taxon>
        <taxon>Euteleostomi</taxon>
        <taxon>Lepidosauria</taxon>
        <taxon>Squamata</taxon>
        <taxon>Bifurcata</taxon>
        <taxon>Unidentata</taxon>
        <taxon>Episquamata</taxon>
        <taxon>Laterata</taxon>
        <taxon>Lacertibaenia</taxon>
        <taxon>Lacertidae</taxon>
        <taxon>Podarcis</taxon>
    </lineage>
</organism>
<evidence type="ECO:0000313" key="2">
    <source>
        <dbReference type="EMBL" id="CAI5773841.1"/>
    </source>
</evidence>
<gene>
    <name evidence="2" type="ORF">PODLI_1B020831</name>
</gene>
<dbReference type="PANTHER" id="PTHR33776:SF3">
    <property type="entry name" value="PHD-TYPE DOMAIN-CONTAINING PROTEIN"/>
    <property type="match status" value="1"/>
</dbReference>
<dbReference type="GO" id="GO:0003824">
    <property type="term" value="F:catalytic activity"/>
    <property type="evidence" value="ECO:0007669"/>
    <property type="project" value="InterPro"/>
</dbReference>
<dbReference type="Pfam" id="PF14529">
    <property type="entry name" value="Exo_endo_phos_2"/>
    <property type="match status" value="1"/>
</dbReference>
<name>A0AA35K8R8_9SAUR</name>